<evidence type="ECO:0000256" key="1">
    <source>
        <dbReference type="ARBA" id="ARBA00022801"/>
    </source>
</evidence>
<organism evidence="3 4">
    <name type="scientific">Stygiolobus rod-shaped virus</name>
    <dbReference type="NCBI Taxonomy" id="537009"/>
    <lineage>
        <taxon>Viruses</taxon>
        <taxon>Adnaviria</taxon>
        <taxon>Zilligvirae</taxon>
        <taxon>Taleaviricota</taxon>
        <taxon>Tokiviricetes</taxon>
        <taxon>Ligamenvirales</taxon>
        <taxon>Rudiviridae</taxon>
        <taxon>Azorudivirus</taxon>
        <taxon>Azorudivirus furnasense</taxon>
        <taxon>Azorudivirus SRV</taxon>
    </lineage>
</organism>
<dbReference type="InterPro" id="IPR033704">
    <property type="entry name" value="dUTPase_trimeric"/>
</dbReference>
<dbReference type="RefSeq" id="YP_009094236.1">
    <property type="nucleotide sequence ID" value="NC_025375.1"/>
</dbReference>
<dbReference type="GeneID" id="20964524"/>
<keyword evidence="2" id="KW-0546">Nucleotide metabolism</keyword>
<dbReference type="InterPro" id="IPR036157">
    <property type="entry name" value="dUTPase-like_sf"/>
</dbReference>
<keyword evidence="4" id="KW-1185">Reference proteome</keyword>
<dbReference type="GO" id="GO:0008829">
    <property type="term" value="F:dCTP deaminase activity"/>
    <property type="evidence" value="ECO:0007669"/>
    <property type="project" value="InterPro"/>
</dbReference>
<dbReference type="Gene3D" id="2.70.40.10">
    <property type="match status" value="1"/>
</dbReference>
<evidence type="ECO:0000313" key="3">
    <source>
        <dbReference type="EMBL" id="CAQ58452.1"/>
    </source>
</evidence>
<dbReference type="GO" id="GO:0006229">
    <property type="term" value="P:dUTP biosynthetic process"/>
    <property type="evidence" value="ECO:0007669"/>
    <property type="project" value="InterPro"/>
</dbReference>
<dbReference type="HAMAP" id="MF_00146">
    <property type="entry name" value="dCTP_deaminase"/>
    <property type="match status" value="1"/>
</dbReference>
<dbReference type="SUPFAM" id="SSF51283">
    <property type="entry name" value="dUTPase-like"/>
    <property type="match status" value="1"/>
</dbReference>
<dbReference type="NCBIfam" id="TIGR02274">
    <property type="entry name" value="dCTP_deam"/>
    <property type="match status" value="1"/>
</dbReference>
<dbReference type="KEGG" id="vg:20964524"/>
<evidence type="ECO:0000313" key="4">
    <source>
        <dbReference type="Proteomes" id="UP000203343"/>
    </source>
</evidence>
<proteinExistence type="inferred from homology"/>
<dbReference type="CDD" id="cd07557">
    <property type="entry name" value="trimeric_dUTPase"/>
    <property type="match status" value="1"/>
</dbReference>
<dbReference type="EMBL" id="FM164764">
    <property type="protein sequence ID" value="CAQ58452.1"/>
    <property type="molecule type" value="Genomic_DNA"/>
</dbReference>
<dbReference type="InterPro" id="IPR011962">
    <property type="entry name" value="dCTP_deaminase"/>
</dbReference>
<dbReference type="Proteomes" id="UP000203343">
    <property type="component" value="Segment"/>
</dbReference>
<accession>B6EFB7</accession>
<sequence length="168" mass="19352">MVLSHQTIKKFVKQRKIIINPFFDDTVRENGIDLRLGNEILRFKQKLNIKSIDNLQNLYEKESGEHFVIYPNEHVLLTTLEYIKLPSDIMAFVNLRSTFARLGMMIPPTIVDAGFEGQLTIELINGPVPFLLDVGTRFLHLVFEKLDEPTQVPYQGKYQYQVGVTGVK</sequence>
<name>B6EFB7_9VIRU</name>
<keyword evidence="1" id="KW-0378">Hydrolase</keyword>
<dbReference type="PANTHER" id="PTHR42680">
    <property type="entry name" value="DCTP DEAMINASE"/>
    <property type="match status" value="1"/>
</dbReference>
<evidence type="ECO:0000256" key="2">
    <source>
        <dbReference type="ARBA" id="ARBA00023080"/>
    </source>
</evidence>
<reference evidence="3 4" key="1">
    <citation type="journal article" date="2008" name="J. Bacteriol.">
        <title>SRV, a new viral isolate from Stygiolobus and general properties of the crenarchaeal rudiviruses and their virus-host interactions.</title>
        <authorList>
            <person name="Vestergaard G."/>
            <person name="Shah S.A."/>
            <person name="Bize A."/>
            <person name="Reitberger W."/>
            <person name="Reuter M."/>
            <person name="Phan H."/>
            <person name="Briegel A."/>
            <person name="Rachel R."/>
            <person name="Garrett R.A."/>
            <person name="Prangishvili D."/>
        </authorList>
    </citation>
    <scope>NUCLEOTIDE SEQUENCE [LARGE SCALE GENOMIC DNA]</scope>
</reference>
<protein>
    <submittedName>
        <fullName evidence="3">Uncharacterized protein</fullName>
    </submittedName>
</protein>
<dbReference type="Pfam" id="PF22769">
    <property type="entry name" value="DCD"/>
    <property type="match status" value="1"/>
</dbReference>
<dbReference type="OrthoDB" id="13481at10239"/>
<dbReference type="PANTHER" id="PTHR42680:SF3">
    <property type="entry name" value="DCTP DEAMINASE"/>
    <property type="match status" value="1"/>
</dbReference>